<keyword evidence="5" id="KW-0325">Glycoprotein</keyword>
<keyword evidence="3" id="KW-0732">Signal</keyword>
<dbReference type="EMBL" id="JADGKB010000070">
    <property type="protein sequence ID" value="KAJ3255187.1"/>
    <property type="molecule type" value="Genomic_DNA"/>
</dbReference>
<evidence type="ECO:0000256" key="7">
    <source>
        <dbReference type="SAM" id="Phobius"/>
    </source>
</evidence>
<evidence type="ECO:0000313" key="8">
    <source>
        <dbReference type="EMBL" id="KAJ3255187.1"/>
    </source>
</evidence>
<protein>
    <submittedName>
        <fullName evidence="8">Uncharacterized protein</fullName>
    </submittedName>
</protein>
<dbReference type="InterPro" id="IPR029058">
    <property type="entry name" value="AB_hydrolase_fold"/>
</dbReference>
<dbReference type="Proteomes" id="UP001210925">
    <property type="component" value="Unassembled WGS sequence"/>
</dbReference>
<keyword evidence="2" id="KW-0645">Protease</keyword>
<evidence type="ECO:0000256" key="2">
    <source>
        <dbReference type="ARBA" id="ARBA00022670"/>
    </source>
</evidence>
<dbReference type="Gene3D" id="1.20.120.980">
    <property type="entry name" value="Serine carboxypeptidase S28, SKS domain"/>
    <property type="match status" value="1"/>
</dbReference>
<organism evidence="8 9">
    <name type="scientific">Boothiomyces macroporosus</name>
    <dbReference type="NCBI Taxonomy" id="261099"/>
    <lineage>
        <taxon>Eukaryota</taxon>
        <taxon>Fungi</taxon>
        <taxon>Fungi incertae sedis</taxon>
        <taxon>Chytridiomycota</taxon>
        <taxon>Chytridiomycota incertae sedis</taxon>
        <taxon>Chytridiomycetes</taxon>
        <taxon>Rhizophydiales</taxon>
        <taxon>Terramycetaceae</taxon>
        <taxon>Boothiomyces</taxon>
    </lineage>
</organism>
<gene>
    <name evidence="8" type="ORF">HK103_006556</name>
</gene>
<evidence type="ECO:0000256" key="6">
    <source>
        <dbReference type="SAM" id="MobiDB-lite"/>
    </source>
</evidence>
<dbReference type="AlphaFoldDB" id="A0AAD5Y4L4"/>
<keyword evidence="7" id="KW-1133">Transmembrane helix</keyword>
<name>A0AAD5Y4L4_9FUNG</name>
<evidence type="ECO:0000256" key="3">
    <source>
        <dbReference type="ARBA" id="ARBA00022729"/>
    </source>
</evidence>
<dbReference type="Pfam" id="PF05577">
    <property type="entry name" value="Peptidase_S28"/>
    <property type="match status" value="1"/>
</dbReference>
<dbReference type="Gene3D" id="3.40.50.1820">
    <property type="entry name" value="alpha/beta hydrolase"/>
    <property type="match status" value="1"/>
</dbReference>
<dbReference type="GO" id="GO:0070008">
    <property type="term" value="F:serine-type exopeptidase activity"/>
    <property type="evidence" value="ECO:0007669"/>
    <property type="project" value="InterPro"/>
</dbReference>
<evidence type="ECO:0000256" key="1">
    <source>
        <dbReference type="ARBA" id="ARBA00011079"/>
    </source>
</evidence>
<dbReference type="GO" id="GO:0008239">
    <property type="term" value="F:dipeptidyl-peptidase activity"/>
    <property type="evidence" value="ECO:0007669"/>
    <property type="project" value="TreeGrafter"/>
</dbReference>
<evidence type="ECO:0000256" key="5">
    <source>
        <dbReference type="ARBA" id="ARBA00023180"/>
    </source>
</evidence>
<dbReference type="SUPFAM" id="SSF53474">
    <property type="entry name" value="alpha/beta-Hydrolases"/>
    <property type="match status" value="1"/>
</dbReference>
<dbReference type="PANTHER" id="PTHR11010">
    <property type="entry name" value="PROTEASE S28 PRO-X CARBOXYPEPTIDASE-RELATED"/>
    <property type="match status" value="1"/>
</dbReference>
<keyword evidence="4" id="KW-0378">Hydrolase</keyword>
<evidence type="ECO:0000313" key="9">
    <source>
        <dbReference type="Proteomes" id="UP001210925"/>
    </source>
</evidence>
<reference evidence="8" key="1">
    <citation type="submission" date="2020-05" db="EMBL/GenBank/DDBJ databases">
        <title>Phylogenomic resolution of chytrid fungi.</title>
        <authorList>
            <person name="Stajich J.E."/>
            <person name="Amses K."/>
            <person name="Simmons R."/>
            <person name="Seto K."/>
            <person name="Myers J."/>
            <person name="Bonds A."/>
            <person name="Quandt C.A."/>
            <person name="Barry K."/>
            <person name="Liu P."/>
            <person name="Grigoriev I."/>
            <person name="Longcore J.E."/>
            <person name="James T.Y."/>
        </authorList>
    </citation>
    <scope>NUCLEOTIDE SEQUENCE</scope>
    <source>
        <strain evidence="8">PLAUS21</strain>
    </source>
</reference>
<comment type="caution">
    <text evidence="8">The sequence shown here is derived from an EMBL/GenBank/DDBJ whole genome shotgun (WGS) entry which is preliminary data.</text>
</comment>
<keyword evidence="7" id="KW-0812">Transmembrane</keyword>
<accession>A0AAD5Y4L4</accession>
<comment type="similarity">
    <text evidence="1">Belongs to the peptidase S28 family.</text>
</comment>
<dbReference type="GO" id="GO:0006508">
    <property type="term" value="P:proteolysis"/>
    <property type="evidence" value="ECO:0007669"/>
    <property type="project" value="UniProtKB-KW"/>
</dbReference>
<proteinExistence type="inferred from homology"/>
<feature type="transmembrane region" description="Helical" evidence="7">
    <location>
        <begin position="499"/>
        <end position="519"/>
    </location>
</feature>
<feature type="compositionally biased region" description="Polar residues" evidence="6">
    <location>
        <begin position="579"/>
        <end position="596"/>
    </location>
</feature>
<keyword evidence="7" id="KW-0472">Membrane</keyword>
<dbReference type="InterPro" id="IPR008758">
    <property type="entry name" value="Peptidase_S28"/>
</dbReference>
<dbReference type="InterPro" id="IPR042269">
    <property type="entry name" value="Ser_carbopepase_S28_SKS"/>
</dbReference>
<dbReference type="PANTHER" id="PTHR11010:SF117">
    <property type="entry name" value="SERINE PROTEASE 16"/>
    <property type="match status" value="1"/>
</dbReference>
<sequence>MHLIFALLLTCCSSHVPFGVSRHRLFQQKSQITGITDIQYQFFQQPRDHFTPSDTTTWQQAYYEFNTYYQSGGPVFLSISGESQMNSSFIGYGLEAQLAEKYNGLVINLEHRYYDLKNQFPQDYPSDFALLTTSQALQDIAGFIRFRRTLLPADTVWVAIGGSYAGNLAAWSRLKFPDLIYAAHSSSAPVLSTSDFYQYGVAVQAGIQYSGGSATCATNWQRAVKLFDNYMIQQGYSDDKKFKYSSYSTLLASAVQYGRDITNPPKMGPICGGVSYPAFTDPSATDSALLDAYQQVVSAYSADSSSGARSNPLYNVILPSSDSDNQRNSVAWLFQSCYEFGYLQDYTNQESTAYSQFRTLSFYLSNVCQDLFGVQPSSDLVNAAYMGLNITSAISRIVYVHGTVDPWHTIGVRDVGSTDNVFIRNEMGHHCDDLAGSYGISPSTLNRIMTAWDSYLGNNPKNTFNGSIANTPVKFVNLPPIPSGGNRLTSVYVVDYKKLTSFLVFAALVAVAIIGFICYRRRSRNQGGLKQNIFAANGHIVAQRYFNQQYSAPQPIYPQQQYLAHQQLQGSIPAIPQYPTQSNEQYHASSNNTSIPSFPPPSHLESPQIEYPGKLSYQG</sequence>
<feature type="region of interest" description="Disordered" evidence="6">
    <location>
        <begin position="579"/>
        <end position="619"/>
    </location>
</feature>
<evidence type="ECO:0000256" key="4">
    <source>
        <dbReference type="ARBA" id="ARBA00022801"/>
    </source>
</evidence>
<keyword evidence="9" id="KW-1185">Reference proteome</keyword>